<dbReference type="PANTHER" id="PTHR45528">
    <property type="entry name" value="SENSOR HISTIDINE KINASE CPXA"/>
    <property type="match status" value="1"/>
</dbReference>
<evidence type="ECO:0000256" key="2">
    <source>
        <dbReference type="ARBA" id="ARBA00004651"/>
    </source>
</evidence>
<evidence type="ECO:0000256" key="4">
    <source>
        <dbReference type="ARBA" id="ARBA00022475"/>
    </source>
</evidence>
<evidence type="ECO:0000259" key="16">
    <source>
        <dbReference type="PROSITE" id="PS50885"/>
    </source>
</evidence>
<evidence type="ECO:0000256" key="10">
    <source>
        <dbReference type="ARBA" id="ARBA00022840"/>
    </source>
</evidence>
<sequence length="385" mass="43326">MLKLTAREKGALFFEGIITVILLVLINLALIIIIQNVIQTNQGVASGIFIIKQSLKIGPLQTQIWSYQRIVIVIFIVIDIFVVWWRLLRRYHQYQINHIIKELHYIAQGHLDHRIPFRLKGRTQNVVTSVNALVDSAVQSMNDERQIEKSKDELITNVSHDLRTPLTSIIGYLRLIEDKQYHSEEDILKYSHIAYEKAKQMKNMVEDLFEYTKVQQHGAPVNIMSVDLGQLLEQVSASFELEGENKGIQVSSQTTPSPLMIDADPEKLGRVFSNLVANGIKYGHGASYIKLNAQQHGDNVVVTVANDGEPIPKESIAHLFERFYRVEASRSKATGGTGLGLAIVKSVVDLHHGTVQVKSDDHETAFIVTLPTKQGDSKKNNAQIH</sequence>
<evidence type="ECO:0000259" key="15">
    <source>
        <dbReference type="PROSITE" id="PS50109"/>
    </source>
</evidence>
<dbReference type="PROSITE" id="PS50885">
    <property type="entry name" value="HAMP"/>
    <property type="match status" value="1"/>
</dbReference>
<dbReference type="Gene3D" id="3.30.565.10">
    <property type="entry name" value="Histidine kinase-like ATPase, C-terminal domain"/>
    <property type="match status" value="1"/>
</dbReference>
<dbReference type="InterPro" id="IPR003661">
    <property type="entry name" value="HisK_dim/P_dom"/>
</dbReference>
<evidence type="ECO:0000256" key="5">
    <source>
        <dbReference type="ARBA" id="ARBA00022553"/>
    </source>
</evidence>
<comment type="subcellular location">
    <subcellularLocation>
        <location evidence="2">Cell membrane</location>
        <topology evidence="2">Multi-pass membrane protein</topology>
    </subcellularLocation>
</comment>
<keyword evidence="5" id="KW-0597">Phosphoprotein</keyword>
<dbReference type="RefSeq" id="WP_204785414.1">
    <property type="nucleotide sequence ID" value="NZ_CALVGD010000032.1"/>
</dbReference>
<name>A0ABS2H224_9LACO</name>
<dbReference type="PROSITE" id="PS50109">
    <property type="entry name" value="HIS_KIN"/>
    <property type="match status" value="1"/>
</dbReference>
<evidence type="ECO:0000256" key="9">
    <source>
        <dbReference type="ARBA" id="ARBA00022777"/>
    </source>
</evidence>
<dbReference type="SMART" id="SM00388">
    <property type="entry name" value="HisKA"/>
    <property type="match status" value="1"/>
</dbReference>
<keyword evidence="18" id="KW-1185">Reference proteome</keyword>
<reference evidence="17 18" key="1">
    <citation type="journal article" date="2021" name="Sci. Rep.">
        <title>The distribution of antibiotic resistance genes in chicken gut microbiota commensals.</title>
        <authorList>
            <person name="Juricova H."/>
            <person name="Matiasovicova J."/>
            <person name="Kubasova T."/>
            <person name="Cejkova D."/>
            <person name="Rychlik I."/>
        </authorList>
    </citation>
    <scope>NUCLEOTIDE SEQUENCE [LARGE SCALE GENOMIC DNA]</scope>
    <source>
        <strain evidence="17 18">An574</strain>
    </source>
</reference>
<keyword evidence="6" id="KW-0808">Transferase</keyword>
<evidence type="ECO:0000256" key="12">
    <source>
        <dbReference type="ARBA" id="ARBA00023012"/>
    </source>
</evidence>
<evidence type="ECO:0000256" key="14">
    <source>
        <dbReference type="SAM" id="Phobius"/>
    </source>
</evidence>
<dbReference type="InterPro" id="IPR004358">
    <property type="entry name" value="Sig_transdc_His_kin-like_C"/>
</dbReference>
<evidence type="ECO:0000313" key="18">
    <source>
        <dbReference type="Proteomes" id="UP000785625"/>
    </source>
</evidence>
<keyword evidence="4" id="KW-1003">Cell membrane</keyword>
<dbReference type="Proteomes" id="UP000785625">
    <property type="component" value="Unassembled WGS sequence"/>
</dbReference>
<dbReference type="InterPro" id="IPR036097">
    <property type="entry name" value="HisK_dim/P_sf"/>
</dbReference>
<dbReference type="PANTHER" id="PTHR45528:SF1">
    <property type="entry name" value="SENSOR HISTIDINE KINASE CPXA"/>
    <property type="match status" value="1"/>
</dbReference>
<dbReference type="CDD" id="cd00082">
    <property type="entry name" value="HisKA"/>
    <property type="match status" value="1"/>
</dbReference>
<feature type="transmembrane region" description="Helical" evidence="14">
    <location>
        <begin position="70"/>
        <end position="88"/>
    </location>
</feature>
<dbReference type="Gene3D" id="1.10.287.130">
    <property type="match status" value="1"/>
</dbReference>
<keyword evidence="12" id="KW-0902">Two-component regulatory system</keyword>
<comment type="catalytic activity">
    <reaction evidence="1">
        <text>ATP + protein L-histidine = ADP + protein N-phospho-L-histidine.</text>
        <dbReference type="EC" id="2.7.13.3"/>
    </reaction>
</comment>
<evidence type="ECO:0000256" key="11">
    <source>
        <dbReference type="ARBA" id="ARBA00022989"/>
    </source>
</evidence>
<dbReference type="Pfam" id="PF00512">
    <property type="entry name" value="HisKA"/>
    <property type="match status" value="1"/>
</dbReference>
<evidence type="ECO:0000256" key="3">
    <source>
        <dbReference type="ARBA" id="ARBA00012438"/>
    </source>
</evidence>
<dbReference type="InterPro" id="IPR050398">
    <property type="entry name" value="HssS/ArlS-like"/>
</dbReference>
<dbReference type="EMBL" id="JACJKU010000074">
    <property type="protein sequence ID" value="MBM6941169.1"/>
    <property type="molecule type" value="Genomic_DNA"/>
</dbReference>
<dbReference type="GO" id="GO:0016301">
    <property type="term" value="F:kinase activity"/>
    <property type="evidence" value="ECO:0007669"/>
    <property type="project" value="UniProtKB-KW"/>
</dbReference>
<feature type="domain" description="Histidine kinase" evidence="15">
    <location>
        <begin position="157"/>
        <end position="374"/>
    </location>
</feature>
<dbReference type="EC" id="2.7.13.3" evidence="3"/>
<evidence type="ECO:0000313" key="17">
    <source>
        <dbReference type="EMBL" id="MBM6941169.1"/>
    </source>
</evidence>
<dbReference type="SUPFAM" id="SSF55874">
    <property type="entry name" value="ATPase domain of HSP90 chaperone/DNA topoisomerase II/histidine kinase"/>
    <property type="match status" value="1"/>
</dbReference>
<keyword evidence="9 17" id="KW-0418">Kinase</keyword>
<accession>A0ABS2H224</accession>
<evidence type="ECO:0000256" key="6">
    <source>
        <dbReference type="ARBA" id="ARBA00022679"/>
    </source>
</evidence>
<dbReference type="PRINTS" id="PR00344">
    <property type="entry name" value="BCTRLSENSOR"/>
</dbReference>
<evidence type="ECO:0000256" key="8">
    <source>
        <dbReference type="ARBA" id="ARBA00022741"/>
    </source>
</evidence>
<keyword evidence="13 14" id="KW-0472">Membrane</keyword>
<keyword evidence="11 14" id="KW-1133">Transmembrane helix</keyword>
<dbReference type="Pfam" id="PF02518">
    <property type="entry name" value="HATPase_c"/>
    <property type="match status" value="1"/>
</dbReference>
<evidence type="ECO:0000256" key="13">
    <source>
        <dbReference type="ARBA" id="ARBA00023136"/>
    </source>
</evidence>
<dbReference type="SUPFAM" id="SSF47384">
    <property type="entry name" value="Homodimeric domain of signal transducing histidine kinase"/>
    <property type="match status" value="1"/>
</dbReference>
<dbReference type="CDD" id="cd00075">
    <property type="entry name" value="HATPase"/>
    <property type="match status" value="1"/>
</dbReference>
<gene>
    <name evidence="17" type="ORF">H5975_06775</name>
</gene>
<keyword evidence="10" id="KW-0067">ATP-binding</keyword>
<feature type="domain" description="HAMP" evidence="16">
    <location>
        <begin position="90"/>
        <end position="142"/>
    </location>
</feature>
<dbReference type="InterPro" id="IPR036890">
    <property type="entry name" value="HATPase_C_sf"/>
</dbReference>
<dbReference type="InterPro" id="IPR003660">
    <property type="entry name" value="HAMP_dom"/>
</dbReference>
<comment type="caution">
    <text evidence="17">The sequence shown here is derived from an EMBL/GenBank/DDBJ whole genome shotgun (WGS) entry which is preliminary data.</text>
</comment>
<dbReference type="InterPro" id="IPR005467">
    <property type="entry name" value="His_kinase_dom"/>
</dbReference>
<dbReference type="InterPro" id="IPR003594">
    <property type="entry name" value="HATPase_dom"/>
</dbReference>
<keyword evidence="7 14" id="KW-0812">Transmembrane</keyword>
<dbReference type="SMART" id="SM00387">
    <property type="entry name" value="HATPase_c"/>
    <property type="match status" value="1"/>
</dbReference>
<keyword evidence="8" id="KW-0547">Nucleotide-binding</keyword>
<protein>
    <recommendedName>
        <fullName evidence="3">histidine kinase</fullName>
        <ecNumber evidence="3">2.7.13.3</ecNumber>
    </recommendedName>
</protein>
<proteinExistence type="predicted"/>
<feature type="transmembrane region" description="Helical" evidence="14">
    <location>
        <begin position="12"/>
        <end position="34"/>
    </location>
</feature>
<evidence type="ECO:0000256" key="1">
    <source>
        <dbReference type="ARBA" id="ARBA00000085"/>
    </source>
</evidence>
<organism evidence="17 18">
    <name type="scientific">Limosilactobacillus coleohominis</name>
    <dbReference type="NCBI Taxonomy" id="181675"/>
    <lineage>
        <taxon>Bacteria</taxon>
        <taxon>Bacillati</taxon>
        <taxon>Bacillota</taxon>
        <taxon>Bacilli</taxon>
        <taxon>Lactobacillales</taxon>
        <taxon>Lactobacillaceae</taxon>
        <taxon>Limosilactobacillus</taxon>
    </lineage>
</organism>
<evidence type="ECO:0000256" key="7">
    <source>
        <dbReference type="ARBA" id="ARBA00022692"/>
    </source>
</evidence>